<organism evidence="3 4">
    <name type="scientific">Thermogutta terrifontis</name>
    <dbReference type="NCBI Taxonomy" id="1331910"/>
    <lineage>
        <taxon>Bacteria</taxon>
        <taxon>Pseudomonadati</taxon>
        <taxon>Planctomycetota</taxon>
        <taxon>Planctomycetia</taxon>
        <taxon>Pirellulales</taxon>
        <taxon>Thermoguttaceae</taxon>
        <taxon>Thermogutta</taxon>
    </lineage>
</organism>
<protein>
    <recommendedName>
        <fullName evidence="2">Methanolan biosynthesis EpsI domain-containing protein</fullName>
    </recommendedName>
</protein>
<keyword evidence="1" id="KW-0472">Membrane</keyword>
<dbReference type="Pfam" id="PF11984">
    <property type="entry name" value="DUF3485"/>
    <property type="match status" value="1"/>
</dbReference>
<feature type="domain" description="Methanolan biosynthesis EpsI" evidence="2">
    <location>
        <begin position="55"/>
        <end position="199"/>
    </location>
</feature>
<keyword evidence="1" id="KW-0812">Transmembrane</keyword>
<accession>A0A286RD07</accession>
<evidence type="ECO:0000256" key="1">
    <source>
        <dbReference type="SAM" id="Phobius"/>
    </source>
</evidence>
<keyword evidence="1" id="KW-1133">Transmembrane helix</keyword>
<dbReference type="Proteomes" id="UP000215086">
    <property type="component" value="Chromosome"/>
</dbReference>
<dbReference type="InterPro" id="IPR014263">
    <property type="entry name" value="Methanolan_biosynth_EpsI"/>
</dbReference>
<name>A0A286RD07_9BACT</name>
<evidence type="ECO:0000313" key="4">
    <source>
        <dbReference type="Proteomes" id="UP000215086"/>
    </source>
</evidence>
<feature type="transmembrane region" description="Helical" evidence="1">
    <location>
        <begin position="34"/>
        <end position="53"/>
    </location>
</feature>
<sequence length="269" mass="29713">MPRLTKSQADEKMMMPDWGITRGYKVLSILRGLGGFWIAAFIVVVGAIVEGYWSFRWQSSDAELALNPLAQAVEQVPLSIDVWKASELVPPDPRVVEISGARALFNTTYRDQTQGDSVTVYLLAGWSRDIAVHTPDACYPGAGFVMETSPQPFTITYSAQESGGATHQAEFMTAVFTKSEPTGVTRLRVFWSWNDGRGWRAPRFPRWTYGGRRPLVKLYLVAESPLGRLPHESPALRFGAVLLPVLDARLQAAFSSGMLAHNVGNAKPQ</sequence>
<dbReference type="KEGG" id="ttf:THTE_1241"/>
<dbReference type="EMBL" id="CP018477">
    <property type="protein sequence ID" value="ASV73843.1"/>
    <property type="molecule type" value="Genomic_DNA"/>
</dbReference>
<dbReference type="RefSeq" id="WP_095414327.1">
    <property type="nucleotide sequence ID" value="NZ_CP018477.1"/>
</dbReference>
<dbReference type="OrthoDB" id="288208at2"/>
<keyword evidence="4" id="KW-1185">Reference proteome</keyword>
<gene>
    <name evidence="3" type="ORF">THTE_1241</name>
</gene>
<proteinExistence type="predicted"/>
<dbReference type="AlphaFoldDB" id="A0A286RD07"/>
<reference evidence="3 4" key="1">
    <citation type="journal article" name="Front. Microbiol.">
        <title>Sugar Metabolism of the First Thermophilic Planctomycete Thermogutta terrifontis: Comparative Genomic and Transcriptomic Approaches.</title>
        <authorList>
            <person name="Elcheninov A.G."/>
            <person name="Menzel P."/>
            <person name="Gudbergsdottir S.R."/>
            <person name="Slesarev A.I."/>
            <person name="Kadnikov V.V."/>
            <person name="Krogh A."/>
            <person name="Bonch-Osmolovskaya E.A."/>
            <person name="Peng X."/>
            <person name="Kublanov I.V."/>
        </authorList>
    </citation>
    <scope>NUCLEOTIDE SEQUENCE [LARGE SCALE GENOMIC DNA]</scope>
    <source>
        <strain evidence="3 4">R1</strain>
    </source>
</reference>
<evidence type="ECO:0000313" key="3">
    <source>
        <dbReference type="EMBL" id="ASV73843.1"/>
    </source>
</evidence>
<evidence type="ECO:0000259" key="2">
    <source>
        <dbReference type="Pfam" id="PF11984"/>
    </source>
</evidence>